<sequence>MSALNLQPHKLYHIYNRGNNREAIFYSPENYRYFLTKLRRYLTPHLRILAWCLMPNHFHLLVQVRERADLPRCSIDLRLLLSSYTRAIQSQYGRTGSLFQQHTKAKELDNNEYALACFCYIHQNPLRAELVREPAQWVWSSYQDYAGLRSGTLCDRAAAIEVLNLPTEAAQIA</sequence>
<organism evidence="2 3">
    <name type="scientific">Hymenobacter jeollabukensis</name>
    <dbReference type="NCBI Taxonomy" id="2025313"/>
    <lineage>
        <taxon>Bacteria</taxon>
        <taxon>Pseudomonadati</taxon>
        <taxon>Bacteroidota</taxon>
        <taxon>Cytophagia</taxon>
        <taxon>Cytophagales</taxon>
        <taxon>Hymenobacteraceae</taxon>
        <taxon>Hymenobacter</taxon>
    </lineage>
</organism>
<evidence type="ECO:0000313" key="3">
    <source>
        <dbReference type="Proteomes" id="UP000305517"/>
    </source>
</evidence>
<dbReference type="SMART" id="SM01321">
    <property type="entry name" value="Y1_Tnp"/>
    <property type="match status" value="1"/>
</dbReference>
<dbReference type="GO" id="GO:0006313">
    <property type="term" value="P:DNA transposition"/>
    <property type="evidence" value="ECO:0007669"/>
    <property type="project" value="InterPro"/>
</dbReference>
<dbReference type="EMBL" id="VAJM01000011">
    <property type="protein sequence ID" value="TLM89830.1"/>
    <property type="molecule type" value="Genomic_DNA"/>
</dbReference>
<dbReference type="GO" id="GO:0004803">
    <property type="term" value="F:transposase activity"/>
    <property type="evidence" value="ECO:0007669"/>
    <property type="project" value="InterPro"/>
</dbReference>
<dbReference type="InterPro" id="IPR002686">
    <property type="entry name" value="Transposase_17"/>
</dbReference>
<dbReference type="RefSeq" id="WP_138080238.1">
    <property type="nucleotide sequence ID" value="NZ_VAJM01000011.1"/>
</dbReference>
<reference evidence="2 3" key="1">
    <citation type="submission" date="2019-05" db="EMBL/GenBank/DDBJ databases">
        <title>Hymenobacter edaphi sp. nov., isolated from abandoned arsenic-contaminated farmland soil.</title>
        <authorList>
            <person name="Nie L."/>
        </authorList>
    </citation>
    <scope>NUCLEOTIDE SEQUENCE [LARGE SCALE GENOMIC DNA]</scope>
    <source>
        <strain evidence="2 3">1-3-3-8</strain>
    </source>
</reference>
<dbReference type="Gene3D" id="3.30.70.1290">
    <property type="entry name" value="Transposase IS200-like"/>
    <property type="match status" value="1"/>
</dbReference>
<feature type="domain" description="Transposase IS200-like" evidence="1">
    <location>
        <begin position="7"/>
        <end position="124"/>
    </location>
</feature>
<evidence type="ECO:0000313" key="2">
    <source>
        <dbReference type="EMBL" id="TLM89830.1"/>
    </source>
</evidence>
<protein>
    <submittedName>
        <fullName evidence="2">Transposase</fullName>
    </submittedName>
</protein>
<name>A0A5R8WL93_9BACT</name>
<dbReference type="PANTHER" id="PTHR34322:SF2">
    <property type="entry name" value="TRANSPOSASE IS200-LIKE DOMAIN-CONTAINING PROTEIN"/>
    <property type="match status" value="1"/>
</dbReference>
<dbReference type="InterPro" id="IPR036515">
    <property type="entry name" value="Transposase_17_sf"/>
</dbReference>
<keyword evidence="3" id="KW-1185">Reference proteome</keyword>
<dbReference type="AlphaFoldDB" id="A0A5R8WL93"/>
<comment type="caution">
    <text evidence="2">The sequence shown here is derived from an EMBL/GenBank/DDBJ whole genome shotgun (WGS) entry which is preliminary data.</text>
</comment>
<gene>
    <name evidence="2" type="ORF">FDY95_19695</name>
</gene>
<dbReference type="Pfam" id="PF01797">
    <property type="entry name" value="Y1_Tnp"/>
    <property type="match status" value="1"/>
</dbReference>
<proteinExistence type="predicted"/>
<dbReference type="OrthoDB" id="9788881at2"/>
<evidence type="ECO:0000259" key="1">
    <source>
        <dbReference type="SMART" id="SM01321"/>
    </source>
</evidence>
<dbReference type="GO" id="GO:0003677">
    <property type="term" value="F:DNA binding"/>
    <property type="evidence" value="ECO:0007669"/>
    <property type="project" value="InterPro"/>
</dbReference>
<dbReference type="Proteomes" id="UP000305517">
    <property type="component" value="Unassembled WGS sequence"/>
</dbReference>
<dbReference type="PANTHER" id="PTHR34322">
    <property type="entry name" value="TRANSPOSASE, Y1_TNP DOMAIN-CONTAINING"/>
    <property type="match status" value="1"/>
</dbReference>
<accession>A0A5R8WL93</accession>
<dbReference type="SUPFAM" id="SSF143422">
    <property type="entry name" value="Transposase IS200-like"/>
    <property type="match status" value="1"/>
</dbReference>